<dbReference type="PANTHER" id="PTHR10742">
    <property type="entry name" value="FLAVIN MONOAMINE OXIDASE"/>
    <property type="match status" value="1"/>
</dbReference>
<dbReference type="Gene3D" id="1.20.1440.240">
    <property type="match status" value="1"/>
</dbReference>
<evidence type="ECO:0000256" key="4">
    <source>
        <dbReference type="ARBA" id="ARBA00017871"/>
    </source>
</evidence>
<dbReference type="EMBL" id="ASGY01000094">
    <property type="protein sequence ID" value="KGE67332.1"/>
    <property type="molecule type" value="Genomic_DNA"/>
</dbReference>
<evidence type="ECO:0000313" key="8">
    <source>
        <dbReference type="EMBL" id="KGE67332.1"/>
    </source>
</evidence>
<name>A0A0A1Z3K1_PSEFL</name>
<reference evidence="8 9" key="1">
    <citation type="journal article" date="2013" name="Genome Announc.">
        <title>Draft Genome Sequence of Pseudomonas fluorescens LMG 5329, a White Line-Inducing Principle-Producing Bioindicator for the Mushroom Pathogen Pseudomonas tolaasii.</title>
        <authorList>
            <person name="Ghequire M.G."/>
            <person name="Rokni-Zadeh H."/>
            <person name="Zarrineh P."/>
            <person name="De Mot R."/>
        </authorList>
    </citation>
    <scope>NUCLEOTIDE SEQUENCE [LARGE SCALE GENOMIC DNA]</scope>
    <source>
        <strain evidence="8 9">LMG 5329</strain>
    </source>
</reference>
<evidence type="ECO:0000256" key="1">
    <source>
        <dbReference type="ARBA" id="ARBA00004814"/>
    </source>
</evidence>
<dbReference type="AlphaFoldDB" id="A0A0A1Z3K1"/>
<proteinExistence type="inferred from homology"/>
<evidence type="ECO:0000313" key="9">
    <source>
        <dbReference type="Proteomes" id="UP000030060"/>
    </source>
</evidence>
<dbReference type="RefSeq" id="WP_038846316.1">
    <property type="nucleotide sequence ID" value="NZ_ASGY01000094.1"/>
</dbReference>
<dbReference type="GO" id="GO:0001716">
    <property type="term" value="F:L-amino-acid oxidase activity"/>
    <property type="evidence" value="ECO:0007669"/>
    <property type="project" value="TreeGrafter"/>
</dbReference>
<evidence type="ECO:0000256" key="5">
    <source>
        <dbReference type="ARBA" id="ARBA00023070"/>
    </source>
</evidence>
<protein>
    <recommendedName>
        <fullName evidence="4">Tryptophan 2-monooxygenase</fullName>
        <ecNumber evidence="3">1.13.12.3</ecNumber>
    </recommendedName>
</protein>
<dbReference type="Proteomes" id="UP000030060">
    <property type="component" value="Unassembled WGS sequence"/>
</dbReference>
<sequence>MGLTRREALSSIAAVGGEQAVKEALAALGLGPSSHRRPQPLKLKAGLGQGTRVLVLGAGIAGLVTALELTRAGFEVQVLEARDRVGGRTWTIRNGDRVDYKDGRTQTATFEQGHYFNAGPARIPSQHRTILDYCSELGVPLEVLVNSSHGAQVRPDVSKPAFTVGQAINDARGQVSGLLAKAVQRDALDDVLSAEERTRLLAFLQVYGDLSQALAFEGTIRSGHLESPAHPGALPASRRPLSLDQLLHPELWGALLHTEFPEFSATMFQPVGGMDRITDAFYQRVRGHVQLGAQVRQIRQLEDGVAVTYHDKLSGREQVVRADYLISTLPLPLLAKLDTDFSDPIKAALLSTRSDQATKVAWQSPRFWETDYRTYGGLSWIEHPARLLWYPSNDLNTREGLLVAGYVTGEGADVFGAQPFDQQYATSKEAVELLHPGYSKHLRNPLAVSWEQIPYSEGPWLQREHFPADASALLEAGHDRVYFAGDGLVQSGVGIWQESAANSARHVVGQLAERVIQQQHSAAIAAS</sequence>
<keyword evidence="5" id="KW-0073">Auxin biosynthesis</keyword>
<dbReference type="GO" id="GO:0050361">
    <property type="term" value="F:tryptophan 2-monooxygenase activity"/>
    <property type="evidence" value="ECO:0007669"/>
    <property type="project" value="UniProtKB-EC"/>
</dbReference>
<evidence type="ECO:0000256" key="6">
    <source>
        <dbReference type="ARBA" id="ARBA00047321"/>
    </source>
</evidence>
<dbReference type="SUPFAM" id="SSF51905">
    <property type="entry name" value="FAD/NAD(P)-binding domain"/>
    <property type="match status" value="1"/>
</dbReference>
<comment type="catalytic activity">
    <reaction evidence="6">
        <text>L-tryptophan + O2 = indole-3-acetamide + CO2 + H2O</text>
        <dbReference type="Rhea" id="RHEA:16165"/>
        <dbReference type="ChEBI" id="CHEBI:15377"/>
        <dbReference type="ChEBI" id="CHEBI:15379"/>
        <dbReference type="ChEBI" id="CHEBI:16031"/>
        <dbReference type="ChEBI" id="CHEBI:16526"/>
        <dbReference type="ChEBI" id="CHEBI:57912"/>
        <dbReference type="EC" id="1.13.12.3"/>
    </reaction>
</comment>
<gene>
    <name evidence="8" type="ORF">K814_0113960</name>
</gene>
<dbReference type="OrthoDB" id="337830at2"/>
<organism evidence="8 9">
    <name type="scientific">Pseudomonas fluorescens LMG 5329</name>
    <dbReference type="NCBI Taxonomy" id="1324332"/>
    <lineage>
        <taxon>Bacteria</taxon>
        <taxon>Pseudomonadati</taxon>
        <taxon>Pseudomonadota</taxon>
        <taxon>Gammaproteobacteria</taxon>
        <taxon>Pseudomonadales</taxon>
        <taxon>Pseudomonadaceae</taxon>
        <taxon>Pseudomonas</taxon>
    </lineage>
</organism>
<dbReference type="Pfam" id="PF01593">
    <property type="entry name" value="Amino_oxidase"/>
    <property type="match status" value="1"/>
</dbReference>
<comment type="similarity">
    <text evidence="2">Belongs to the tryptophan 2-monooxygenase family.</text>
</comment>
<evidence type="ECO:0000256" key="3">
    <source>
        <dbReference type="ARBA" id="ARBA00012535"/>
    </source>
</evidence>
<comment type="pathway">
    <text evidence="1">Plant hormone metabolism; auxin biosynthesis.</text>
</comment>
<dbReference type="Gene3D" id="3.50.50.60">
    <property type="entry name" value="FAD/NAD(P)-binding domain"/>
    <property type="match status" value="1"/>
</dbReference>
<dbReference type="EC" id="1.13.12.3" evidence="3"/>
<evidence type="ECO:0000259" key="7">
    <source>
        <dbReference type="Pfam" id="PF01593"/>
    </source>
</evidence>
<evidence type="ECO:0000256" key="2">
    <source>
        <dbReference type="ARBA" id="ARBA00005833"/>
    </source>
</evidence>
<dbReference type="InterPro" id="IPR036188">
    <property type="entry name" value="FAD/NAD-bd_sf"/>
</dbReference>
<dbReference type="InterPro" id="IPR002937">
    <property type="entry name" value="Amino_oxidase"/>
</dbReference>
<comment type="caution">
    <text evidence="8">The sequence shown here is derived from an EMBL/GenBank/DDBJ whole genome shotgun (WGS) entry which is preliminary data.</text>
</comment>
<dbReference type="SUPFAM" id="SSF54373">
    <property type="entry name" value="FAD-linked reductases, C-terminal domain"/>
    <property type="match status" value="1"/>
</dbReference>
<dbReference type="PANTHER" id="PTHR10742:SF342">
    <property type="entry name" value="AMINE OXIDASE"/>
    <property type="match status" value="1"/>
</dbReference>
<feature type="domain" description="Amine oxidase" evidence="7">
    <location>
        <begin position="60"/>
        <end position="509"/>
    </location>
</feature>
<dbReference type="InterPro" id="IPR050281">
    <property type="entry name" value="Flavin_monoamine_oxidase"/>
</dbReference>
<accession>A0A0A1Z3K1</accession>
<dbReference type="GO" id="GO:0009851">
    <property type="term" value="P:auxin biosynthetic process"/>
    <property type="evidence" value="ECO:0007669"/>
    <property type="project" value="UniProtKB-KW"/>
</dbReference>
<dbReference type="Gene3D" id="3.90.660.10">
    <property type="match status" value="1"/>
</dbReference>
<dbReference type="GO" id="GO:0009063">
    <property type="term" value="P:amino acid catabolic process"/>
    <property type="evidence" value="ECO:0007669"/>
    <property type="project" value="TreeGrafter"/>
</dbReference>